<protein>
    <recommendedName>
        <fullName evidence="2">DC-UbP/UBTD2 N-terminal domain-containing protein</fullName>
    </recommendedName>
</protein>
<evidence type="ECO:0000313" key="3">
    <source>
        <dbReference type="EMBL" id="THF97216.1"/>
    </source>
</evidence>
<evidence type="ECO:0000256" key="1">
    <source>
        <dbReference type="SAM" id="MobiDB-lite"/>
    </source>
</evidence>
<reference evidence="3 4" key="1">
    <citation type="journal article" date="2018" name="Proc. Natl. Acad. Sci. U.S.A.">
        <title>Draft genome sequence of Camellia sinensis var. sinensis provides insights into the evolution of the tea genome and tea quality.</title>
        <authorList>
            <person name="Wei C."/>
            <person name="Yang H."/>
            <person name="Wang S."/>
            <person name="Zhao J."/>
            <person name="Liu C."/>
            <person name="Gao L."/>
            <person name="Xia E."/>
            <person name="Lu Y."/>
            <person name="Tai Y."/>
            <person name="She G."/>
            <person name="Sun J."/>
            <person name="Cao H."/>
            <person name="Tong W."/>
            <person name="Gao Q."/>
            <person name="Li Y."/>
            <person name="Deng W."/>
            <person name="Jiang X."/>
            <person name="Wang W."/>
            <person name="Chen Q."/>
            <person name="Zhang S."/>
            <person name="Li H."/>
            <person name="Wu J."/>
            <person name="Wang P."/>
            <person name="Li P."/>
            <person name="Shi C."/>
            <person name="Zheng F."/>
            <person name="Jian J."/>
            <person name="Huang B."/>
            <person name="Shan D."/>
            <person name="Shi M."/>
            <person name="Fang C."/>
            <person name="Yue Y."/>
            <person name="Li F."/>
            <person name="Li D."/>
            <person name="Wei S."/>
            <person name="Han B."/>
            <person name="Jiang C."/>
            <person name="Yin Y."/>
            <person name="Xia T."/>
            <person name="Zhang Z."/>
            <person name="Bennetzen J.L."/>
            <person name="Zhao S."/>
            <person name="Wan X."/>
        </authorList>
    </citation>
    <scope>NUCLEOTIDE SEQUENCE [LARGE SCALE GENOMIC DNA]</scope>
    <source>
        <strain evidence="4">cv. Shuchazao</strain>
        <tissue evidence="3">Leaf</tissue>
    </source>
</reference>
<dbReference type="AlphaFoldDB" id="A0A4V3WJJ8"/>
<dbReference type="InterPro" id="IPR038169">
    <property type="entry name" value="DC-UbP/UBTD2_N_sf"/>
</dbReference>
<organism evidence="3 4">
    <name type="scientific">Camellia sinensis var. sinensis</name>
    <name type="common">China tea</name>
    <dbReference type="NCBI Taxonomy" id="542762"/>
    <lineage>
        <taxon>Eukaryota</taxon>
        <taxon>Viridiplantae</taxon>
        <taxon>Streptophyta</taxon>
        <taxon>Embryophyta</taxon>
        <taxon>Tracheophyta</taxon>
        <taxon>Spermatophyta</taxon>
        <taxon>Magnoliopsida</taxon>
        <taxon>eudicotyledons</taxon>
        <taxon>Gunneridae</taxon>
        <taxon>Pentapetalae</taxon>
        <taxon>asterids</taxon>
        <taxon>Ericales</taxon>
        <taxon>Theaceae</taxon>
        <taxon>Camellia</taxon>
    </lineage>
</organism>
<dbReference type="Pfam" id="PF16455">
    <property type="entry name" value="UBD"/>
    <property type="match status" value="1"/>
</dbReference>
<evidence type="ECO:0000313" key="4">
    <source>
        <dbReference type="Proteomes" id="UP000306102"/>
    </source>
</evidence>
<dbReference type="Proteomes" id="UP000306102">
    <property type="component" value="Unassembled WGS sequence"/>
</dbReference>
<accession>A0A4V3WJJ8</accession>
<proteinExistence type="predicted"/>
<dbReference type="Gene3D" id="1.20.225.20">
    <property type="entry name" value="Ub domain-containing protein, DC-UbP/UBTD2, N-terminal domain"/>
    <property type="match status" value="1"/>
</dbReference>
<sequence>MLKEIKAKEVAAWQFSSRIKSILIHGDRRPWIDPPRSSPLRASTSPDWRRTLLPSNHLISLLNSSSSSSSPVVPFSATLLFSNPTAMASIPNPNPSPACVEAIEEIMKTYNRGGQSRHFPPPHRRTRTPISSLRDLPPRGAADEMFQTFDELIQRASELVFGTTQIEKSVDLGDPVGEIGRAGVIEKRVFGESVIDESSSIMAKTDDDFKYSRHSLSPPFVTISDLSPATTICIICQCRLSSPSLVAFSNLPTMTTVLTFNLHNLRFEIWDALQAAAEADLTLAQAIVDSAGVIVQAPDLTICYDERGAYPI</sequence>
<feature type="domain" description="DC-UbP/UBTD2 N-terminal" evidence="2">
    <location>
        <begin position="266"/>
        <end position="310"/>
    </location>
</feature>
<dbReference type="EMBL" id="SDRB02012609">
    <property type="protein sequence ID" value="THF97216.1"/>
    <property type="molecule type" value="Genomic_DNA"/>
</dbReference>
<dbReference type="InterPro" id="IPR032752">
    <property type="entry name" value="DC-UbP/UBTD2_N"/>
</dbReference>
<name>A0A4V3WJJ8_CAMSN</name>
<keyword evidence="4" id="KW-1185">Reference proteome</keyword>
<dbReference type="PANTHER" id="PTHR13609">
    <property type="entry name" value="UBIQUITIN DOMAIN CONTAINING 1 PROTEIN-RELATED"/>
    <property type="match status" value="1"/>
</dbReference>
<evidence type="ECO:0000259" key="2">
    <source>
        <dbReference type="Pfam" id="PF16455"/>
    </source>
</evidence>
<gene>
    <name evidence="3" type="ORF">TEA_022543</name>
</gene>
<dbReference type="InterPro" id="IPR039869">
    <property type="entry name" value="UBTD1/2"/>
</dbReference>
<comment type="caution">
    <text evidence="3">The sequence shown here is derived from an EMBL/GenBank/DDBJ whole genome shotgun (WGS) entry which is preliminary data.</text>
</comment>
<feature type="region of interest" description="Disordered" evidence="1">
    <location>
        <begin position="113"/>
        <end position="137"/>
    </location>
</feature>